<dbReference type="Proteomes" id="UP000182089">
    <property type="component" value="Unassembled WGS sequence"/>
</dbReference>
<comment type="caution">
    <text evidence="1">The sequence shown here is derived from an EMBL/GenBank/DDBJ whole genome shotgun (WGS) entry which is preliminary data.</text>
</comment>
<protein>
    <submittedName>
        <fullName evidence="1">Uncharacterized protein</fullName>
    </submittedName>
</protein>
<sequence length="84" mass="9475">MGEKPTKLADIYPGWDYCDEVTKKDNFIGPYIGKTYPNATEVLSVGLESVFEPQNGHVKFIDKDGKCHYAKITDDPEYMDLILG</sequence>
<gene>
    <name evidence="1" type="ORF">SAMN05216431_12113</name>
</gene>
<dbReference type="EMBL" id="FOCC01000021">
    <property type="protein sequence ID" value="SEN02222.1"/>
    <property type="molecule type" value="Genomic_DNA"/>
</dbReference>
<reference evidence="1 2" key="1">
    <citation type="submission" date="2016-10" db="EMBL/GenBank/DDBJ databases">
        <authorList>
            <person name="Varghese N."/>
            <person name="Submissions S."/>
        </authorList>
    </citation>
    <scope>NUCLEOTIDE SEQUENCE [LARGE SCALE GENOMIC DNA]</scope>
    <source>
        <strain evidence="1 2">WC1T17</strain>
    </source>
</reference>
<name>A0ABY1AEY8_9LACO</name>
<proteinExistence type="predicted"/>
<evidence type="ECO:0000313" key="2">
    <source>
        <dbReference type="Proteomes" id="UP000182089"/>
    </source>
</evidence>
<evidence type="ECO:0000313" key="1">
    <source>
        <dbReference type="EMBL" id="SEN02222.1"/>
    </source>
</evidence>
<organism evidence="1 2">
    <name type="scientific">Ligilactobacillus ruminis</name>
    <dbReference type="NCBI Taxonomy" id="1623"/>
    <lineage>
        <taxon>Bacteria</taxon>
        <taxon>Bacillati</taxon>
        <taxon>Bacillota</taxon>
        <taxon>Bacilli</taxon>
        <taxon>Lactobacillales</taxon>
        <taxon>Lactobacillaceae</taxon>
        <taxon>Ligilactobacillus</taxon>
    </lineage>
</organism>
<accession>A0ABY1AEY8</accession>